<dbReference type="SUPFAM" id="SSF48498">
    <property type="entry name" value="Tetracyclin repressor-like, C-terminal domain"/>
    <property type="match status" value="1"/>
</dbReference>
<gene>
    <name evidence="4" type="primary">raaS</name>
    <name evidence="4" type="ORF">GCM10023320_84080</name>
</gene>
<comment type="caution">
    <text evidence="4">The sequence shown here is derived from an EMBL/GenBank/DDBJ whole genome shotgun (WGS) entry which is preliminary data.</text>
</comment>
<reference evidence="5" key="1">
    <citation type="journal article" date="2019" name="Int. J. Syst. Evol. Microbiol.">
        <title>The Global Catalogue of Microorganisms (GCM) 10K type strain sequencing project: providing services to taxonomists for standard genome sequencing and annotation.</title>
        <authorList>
            <consortium name="The Broad Institute Genomics Platform"/>
            <consortium name="The Broad Institute Genome Sequencing Center for Infectious Disease"/>
            <person name="Wu L."/>
            <person name="Ma J."/>
        </authorList>
    </citation>
    <scope>NUCLEOTIDE SEQUENCE [LARGE SCALE GENOMIC DNA]</scope>
    <source>
        <strain evidence="5">JCM 18302</strain>
    </source>
</reference>
<dbReference type="Gene3D" id="1.10.357.10">
    <property type="entry name" value="Tetracycline Repressor, domain 2"/>
    <property type="match status" value="1"/>
</dbReference>
<name>A0ABP9PBP9_9PSEU</name>
<dbReference type="EMBL" id="BAABJO010000069">
    <property type="protein sequence ID" value="GAA5143142.1"/>
    <property type="molecule type" value="Genomic_DNA"/>
</dbReference>
<evidence type="ECO:0000256" key="2">
    <source>
        <dbReference type="PROSITE-ProRule" id="PRU00335"/>
    </source>
</evidence>
<dbReference type="PRINTS" id="PR00455">
    <property type="entry name" value="HTHTETR"/>
</dbReference>
<evidence type="ECO:0000259" key="3">
    <source>
        <dbReference type="PROSITE" id="PS50977"/>
    </source>
</evidence>
<sequence>MSSVTQDSDLTAKARIREAAIAAFVRDGVQKANVRAIAAAAGVSVGLVFHHFGNKDGLRTTCDEHVLQVLTARARSAGSPDLLGEYLSDPGEYRLLVQYMARAVQDDVPAAGTFVERLVAESEAIFRAGAADGTMRPSSDPRALGVLTVLISLAVLTMPRPLARALGHEDFGPEVLRRITVPTLELFTRGLYTDDTVLQAAKAAWADAERTEP</sequence>
<evidence type="ECO:0000256" key="1">
    <source>
        <dbReference type="ARBA" id="ARBA00023125"/>
    </source>
</evidence>
<evidence type="ECO:0000313" key="5">
    <source>
        <dbReference type="Proteomes" id="UP001500804"/>
    </source>
</evidence>
<dbReference type="Proteomes" id="UP001500804">
    <property type="component" value="Unassembled WGS sequence"/>
</dbReference>
<dbReference type="InterPro" id="IPR001647">
    <property type="entry name" value="HTH_TetR"/>
</dbReference>
<organism evidence="4 5">
    <name type="scientific">Pseudonocardia adelaidensis</name>
    <dbReference type="NCBI Taxonomy" id="648754"/>
    <lineage>
        <taxon>Bacteria</taxon>
        <taxon>Bacillati</taxon>
        <taxon>Actinomycetota</taxon>
        <taxon>Actinomycetes</taxon>
        <taxon>Pseudonocardiales</taxon>
        <taxon>Pseudonocardiaceae</taxon>
        <taxon>Pseudonocardia</taxon>
    </lineage>
</organism>
<evidence type="ECO:0000313" key="4">
    <source>
        <dbReference type="EMBL" id="GAA5143142.1"/>
    </source>
</evidence>
<dbReference type="PANTHER" id="PTHR30055">
    <property type="entry name" value="HTH-TYPE TRANSCRIPTIONAL REGULATOR RUTR"/>
    <property type="match status" value="1"/>
</dbReference>
<keyword evidence="5" id="KW-1185">Reference proteome</keyword>
<proteinExistence type="predicted"/>
<accession>A0ABP9PBP9</accession>
<dbReference type="PROSITE" id="PS50977">
    <property type="entry name" value="HTH_TETR_2"/>
    <property type="match status" value="1"/>
</dbReference>
<dbReference type="RefSeq" id="WP_345613628.1">
    <property type="nucleotide sequence ID" value="NZ_BAABJO010000069.1"/>
</dbReference>
<dbReference type="SUPFAM" id="SSF46689">
    <property type="entry name" value="Homeodomain-like"/>
    <property type="match status" value="1"/>
</dbReference>
<dbReference type="InterPro" id="IPR036271">
    <property type="entry name" value="Tet_transcr_reg_TetR-rel_C_sf"/>
</dbReference>
<feature type="DNA-binding region" description="H-T-H motif" evidence="2">
    <location>
        <begin position="33"/>
        <end position="52"/>
    </location>
</feature>
<dbReference type="Pfam" id="PF00440">
    <property type="entry name" value="TetR_N"/>
    <property type="match status" value="1"/>
</dbReference>
<dbReference type="InterPro" id="IPR050109">
    <property type="entry name" value="HTH-type_TetR-like_transc_reg"/>
</dbReference>
<dbReference type="Pfam" id="PF17933">
    <property type="entry name" value="TetR_C_25"/>
    <property type="match status" value="1"/>
</dbReference>
<keyword evidence="1 2" id="KW-0238">DNA-binding</keyword>
<protein>
    <submittedName>
        <fullName evidence="4">Transcriptional regulator RaaS</fullName>
    </submittedName>
</protein>
<dbReference type="PANTHER" id="PTHR30055:SF146">
    <property type="entry name" value="HTH-TYPE TRANSCRIPTIONAL DUAL REGULATOR CECR"/>
    <property type="match status" value="1"/>
</dbReference>
<dbReference type="InterPro" id="IPR009057">
    <property type="entry name" value="Homeodomain-like_sf"/>
</dbReference>
<dbReference type="InterPro" id="IPR041484">
    <property type="entry name" value="TetR_C_25"/>
</dbReference>
<feature type="domain" description="HTH tetR-type" evidence="3">
    <location>
        <begin position="10"/>
        <end position="70"/>
    </location>
</feature>